<evidence type="ECO:0000313" key="6">
    <source>
        <dbReference type="Proteomes" id="UP000467305"/>
    </source>
</evidence>
<dbReference type="InterPro" id="IPR005511">
    <property type="entry name" value="SMP-30"/>
</dbReference>
<dbReference type="AlphaFoldDB" id="A0A7J5AM69"/>
<protein>
    <submittedName>
        <fullName evidence="5">SMP-30/gluconolactonase/LRE family protein</fullName>
    </submittedName>
</protein>
<dbReference type="PRINTS" id="PR01790">
    <property type="entry name" value="SMP30FAMILY"/>
</dbReference>
<dbReference type="PANTHER" id="PTHR10907">
    <property type="entry name" value="REGUCALCIN"/>
    <property type="match status" value="1"/>
</dbReference>
<gene>
    <name evidence="5" type="ORF">F7018_08760</name>
</gene>
<dbReference type="GO" id="GO:0005509">
    <property type="term" value="F:calcium ion binding"/>
    <property type="evidence" value="ECO:0007669"/>
    <property type="project" value="TreeGrafter"/>
</dbReference>
<feature type="domain" description="SMP-30/Gluconolactonase/LRE-like region" evidence="4">
    <location>
        <begin position="49"/>
        <end position="292"/>
    </location>
</feature>
<dbReference type="GO" id="GO:0004341">
    <property type="term" value="F:gluconolactonase activity"/>
    <property type="evidence" value="ECO:0007669"/>
    <property type="project" value="TreeGrafter"/>
</dbReference>
<dbReference type="SUPFAM" id="SSF63829">
    <property type="entry name" value="Calcium-dependent phosphotriesterase"/>
    <property type="match status" value="1"/>
</dbReference>
<dbReference type="Gene3D" id="2.120.10.30">
    <property type="entry name" value="TolB, C-terminal domain"/>
    <property type="match status" value="1"/>
</dbReference>
<dbReference type="RefSeq" id="WP_150899664.1">
    <property type="nucleotide sequence ID" value="NZ_WAAU01000012.1"/>
</dbReference>
<dbReference type="PANTHER" id="PTHR10907:SF47">
    <property type="entry name" value="REGUCALCIN"/>
    <property type="match status" value="1"/>
</dbReference>
<sequence>MMLNRLKERKITVLVNILLLVLGIMVLEACKVKNYSVEAVLEYQTPAKLGEGAFWDYKKKNFIWVDIEKKRLHIYNPLNKKNRTITMPSKIGTVVPSETGDKVVVALEDGIYVVNINTEEMSLLSDIEALIKENRFNDGKCDPSGNLWVGSMNLKQTTSSGKLYKVDNQGKTVTMLENITISNGIVWTKKGDIMYYIDTPTGNIRAFDFDLKTNTISNERIVVKVNQKDGFPDGMTIDENDMLWVGMWNGNAVAQYNPKTGKLVSKIEVPAHNVTSCAFGGENLDKLYITTASVDMTKEEREKYPLAGSLFVAIPGVKGVRSSYFKTPVYNKEKLAVGQIK</sequence>
<comment type="similarity">
    <text evidence="1">Belongs to the SMP-30/CGR1 family.</text>
</comment>
<feature type="binding site" evidence="3">
    <location>
        <position position="51"/>
    </location>
    <ligand>
        <name>a divalent metal cation</name>
        <dbReference type="ChEBI" id="CHEBI:60240"/>
    </ligand>
</feature>
<dbReference type="InterPro" id="IPR013658">
    <property type="entry name" value="SGL"/>
</dbReference>
<keyword evidence="3" id="KW-0862">Zinc</keyword>
<comment type="caution">
    <text evidence="5">The sequence shown here is derived from an EMBL/GenBank/DDBJ whole genome shotgun (WGS) entry which is preliminary data.</text>
</comment>
<evidence type="ECO:0000313" key="5">
    <source>
        <dbReference type="EMBL" id="KAB1158697.1"/>
    </source>
</evidence>
<comment type="cofactor">
    <cofactor evidence="3">
        <name>Zn(2+)</name>
        <dbReference type="ChEBI" id="CHEBI:29105"/>
    </cofactor>
    <text evidence="3">Binds 1 divalent metal cation per subunit.</text>
</comment>
<dbReference type="Proteomes" id="UP000467305">
    <property type="component" value="Unassembled WGS sequence"/>
</dbReference>
<organism evidence="5 6">
    <name type="scientific">Tenacibaculum aiptasiae</name>
    <dbReference type="NCBI Taxonomy" id="426481"/>
    <lineage>
        <taxon>Bacteria</taxon>
        <taxon>Pseudomonadati</taxon>
        <taxon>Bacteroidota</taxon>
        <taxon>Flavobacteriia</taxon>
        <taxon>Flavobacteriales</taxon>
        <taxon>Flavobacteriaceae</taxon>
        <taxon>Tenacibaculum</taxon>
    </lineage>
</organism>
<feature type="binding site" evidence="3">
    <location>
        <position position="137"/>
    </location>
    <ligand>
        <name>substrate</name>
    </ligand>
</feature>
<name>A0A7J5AM69_9FLAO</name>
<dbReference type="OrthoDB" id="2633250at2"/>
<proteinExistence type="inferred from homology"/>
<evidence type="ECO:0000256" key="1">
    <source>
        <dbReference type="ARBA" id="ARBA00008853"/>
    </source>
</evidence>
<dbReference type="InterPro" id="IPR011042">
    <property type="entry name" value="6-blade_b-propeller_TolB-like"/>
</dbReference>
<dbReference type="EMBL" id="WAAU01000012">
    <property type="protein sequence ID" value="KAB1158697.1"/>
    <property type="molecule type" value="Genomic_DNA"/>
</dbReference>
<keyword evidence="6" id="KW-1185">Reference proteome</keyword>
<feature type="binding site" evidence="3">
    <location>
        <position position="135"/>
    </location>
    <ligand>
        <name>substrate</name>
    </ligand>
</feature>
<evidence type="ECO:0000259" key="4">
    <source>
        <dbReference type="Pfam" id="PF08450"/>
    </source>
</evidence>
<keyword evidence="3" id="KW-0479">Metal-binding</keyword>
<feature type="active site" description="Proton donor/acceptor" evidence="2">
    <location>
        <position position="233"/>
    </location>
</feature>
<accession>A0A7J5AM69</accession>
<feature type="binding site" evidence="3">
    <location>
        <position position="183"/>
    </location>
    <ligand>
        <name>a divalent metal cation</name>
        <dbReference type="ChEBI" id="CHEBI:60240"/>
    </ligand>
</feature>
<evidence type="ECO:0000256" key="2">
    <source>
        <dbReference type="PIRSR" id="PIRSR605511-1"/>
    </source>
</evidence>
<dbReference type="GO" id="GO:0019853">
    <property type="term" value="P:L-ascorbic acid biosynthetic process"/>
    <property type="evidence" value="ECO:0007669"/>
    <property type="project" value="TreeGrafter"/>
</dbReference>
<evidence type="ECO:0000256" key="3">
    <source>
        <dbReference type="PIRSR" id="PIRSR605511-2"/>
    </source>
</evidence>
<reference evidence="5 6" key="1">
    <citation type="submission" date="2019-09" db="EMBL/GenBank/DDBJ databases">
        <authorList>
            <person name="Cao W.R."/>
        </authorList>
    </citation>
    <scope>NUCLEOTIDE SEQUENCE [LARGE SCALE GENOMIC DNA]</scope>
    <source>
        <strain evidence="6">a4</strain>
    </source>
</reference>
<dbReference type="Pfam" id="PF08450">
    <property type="entry name" value="SGL"/>
    <property type="match status" value="1"/>
</dbReference>
<feature type="binding site" evidence="3">
    <location>
        <position position="233"/>
    </location>
    <ligand>
        <name>a divalent metal cation</name>
        <dbReference type="ChEBI" id="CHEBI:60240"/>
    </ligand>
</feature>